<organism evidence="1 2">
    <name type="scientific">Setaria italica</name>
    <name type="common">Foxtail millet</name>
    <name type="synonym">Panicum italicum</name>
    <dbReference type="NCBI Taxonomy" id="4555"/>
    <lineage>
        <taxon>Eukaryota</taxon>
        <taxon>Viridiplantae</taxon>
        <taxon>Streptophyta</taxon>
        <taxon>Embryophyta</taxon>
        <taxon>Tracheophyta</taxon>
        <taxon>Spermatophyta</taxon>
        <taxon>Magnoliopsida</taxon>
        <taxon>Liliopsida</taxon>
        <taxon>Poales</taxon>
        <taxon>Poaceae</taxon>
        <taxon>PACMAD clade</taxon>
        <taxon>Panicoideae</taxon>
        <taxon>Panicodae</taxon>
        <taxon>Paniceae</taxon>
        <taxon>Cenchrinae</taxon>
        <taxon>Setaria</taxon>
    </lineage>
</organism>
<dbReference type="Proteomes" id="UP000004995">
    <property type="component" value="Unassembled WGS sequence"/>
</dbReference>
<dbReference type="PANTHER" id="PTHR34223:SF51">
    <property type="entry name" value="OS06G0556300 PROTEIN"/>
    <property type="match status" value="1"/>
</dbReference>
<evidence type="ECO:0008006" key="3">
    <source>
        <dbReference type="Google" id="ProtNLM"/>
    </source>
</evidence>
<dbReference type="AlphaFoldDB" id="K3ZNA7"/>
<reference evidence="2" key="1">
    <citation type="journal article" date="2012" name="Nat. Biotechnol.">
        <title>Reference genome sequence of the model plant Setaria.</title>
        <authorList>
            <person name="Bennetzen J.L."/>
            <person name="Schmutz J."/>
            <person name="Wang H."/>
            <person name="Percifield R."/>
            <person name="Hawkins J."/>
            <person name="Pontaroli A.C."/>
            <person name="Estep M."/>
            <person name="Feng L."/>
            <person name="Vaughn J.N."/>
            <person name="Grimwood J."/>
            <person name="Jenkins J."/>
            <person name="Barry K."/>
            <person name="Lindquist E."/>
            <person name="Hellsten U."/>
            <person name="Deshpande S."/>
            <person name="Wang X."/>
            <person name="Wu X."/>
            <person name="Mitros T."/>
            <person name="Triplett J."/>
            <person name="Yang X."/>
            <person name="Ye C.Y."/>
            <person name="Mauro-Herrera M."/>
            <person name="Wang L."/>
            <person name="Li P."/>
            <person name="Sharma M."/>
            <person name="Sharma R."/>
            <person name="Ronald P.C."/>
            <person name="Panaud O."/>
            <person name="Kellogg E.A."/>
            <person name="Brutnell T.P."/>
            <person name="Doust A.N."/>
            <person name="Tuskan G.A."/>
            <person name="Rokhsar D."/>
            <person name="Devos K.M."/>
        </authorList>
    </citation>
    <scope>NUCLEOTIDE SEQUENCE [LARGE SCALE GENOMIC DNA]</scope>
    <source>
        <strain evidence="2">cv. Yugu1</strain>
    </source>
</reference>
<reference evidence="1" key="2">
    <citation type="submission" date="2018-08" db="UniProtKB">
        <authorList>
            <consortium name="EnsemblPlants"/>
        </authorList>
    </citation>
    <scope>IDENTIFICATION</scope>
    <source>
        <strain evidence="1">Yugu1</strain>
    </source>
</reference>
<evidence type="ECO:0000313" key="2">
    <source>
        <dbReference type="Proteomes" id="UP000004995"/>
    </source>
</evidence>
<keyword evidence="2" id="KW-1185">Reference proteome</keyword>
<dbReference type="Gramene" id="KQK93950">
    <property type="protein sequence ID" value="KQK93950"/>
    <property type="gene ID" value="SETIT_028082mg"/>
</dbReference>
<dbReference type="InParanoid" id="K3ZNA7"/>
<dbReference type="SUPFAM" id="SSF81383">
    <property type="entry name" value="F-box domain"/>
    <property type="match status" value="1"/>
</dbReference>
<accession>K3ZNA7</accession>
<sequence>MPRVGTGAGAGGDDADGDRIRALPDGDLLHALGFLPARDAVRTCVLGRLWGNQWRALPRLRITGAEKLHMFVNQLVLLRYPGLVLDECEIDLRGLGYANRMHVNLWIRHALLLRARVLCLRWIPGLQSQPLASMFLKVLHLVGVSFEGNIIDFSSCPALEDLEITSSEIDAHVISSPSAKRLRLVKCSFILCPCPDYRTRISTPSIICLEVEDCSGFPHLLQSMPSLHTASVCVGCFDEDEWEESCSVGERVDGSVLLGGLPNATNLMFRASFGIMRDSNPMFQPLLLRQLKRVDVKCVKIDERVHRTLKTIYSALGHRPIFIQEN</sequence>
<dbReference type="EnsemblPlants" id="KQK93950">
    <property type="protein sequence ID" value="KQK93950"/>
    <property type="gene ID" value="SETIT_028082mg"/>
</dbReference>
<protein>
    <recommendedName>
        <fullName evidence="3">FBD domain-containing protein</fullName>
    </recommendedName>
</protein>
<evidence type="ECO:0000313" key="1">
    <source>
        <dbReference type="EnsemblPlants" id="KQK93950"/>
    </source>
</evidence>
<dbReference type="PANTHER" id="PTHR34223">
    <property type="entry name" value="OS11G0201299 PROTEIN"/>
    <property type="match status" value="1"/>
</dbReference>
<dbReference type="EMBL" id="AGNK02004722">
    <property type="status" value="NOT_ANNOTATED_CDS"/>
    <property type="molecule type" value="Genomic_DNA"/>
</dbReference>
<name>K3ZNA7_SETIT</name>
<dbReference type="eggNOG" id="ENOG502R65S">
    <property type="taxonomic scope" value="Eukaryota"/>
</dbReference>
<dbReference type="OMA" id="IRITTPW"/>
<proteinExistence type="predicted"/>
<dbReference type="InterPro" id="IPR053197">
    <property type="entry name" value="F-box_SCFL_complex_component"/>
</dbReference>
<dbReference type="InterPro" id="IPR036047">
    <property type="entry name" value="F-box-like_dom_sf"/>
</dbReference>
<dbReference type="HOGENOM" id="CLU_003068_1_0_1"/>